<dbReference type="InterPro" id="IPR007630">
    <property type="entry name" value="RNA_pol_sigma70_r4"/>
</dbReference>
<proteinExistence type="predicted"/>
<name>A0A2H0RKU1_9BACT</name>
<organism evidence="3 4">
    <name type="scientific">Candidatus Vogelbacteria bacterium CG10_big_fil_rev_8_21_14_0_10_45_14</name>
    <dbReference type="NCBI Taxonomy" id="1975042"/>
    <lineage>
        <taxon>Bacteria</taxon>
        <taxon>Candidatus Vogeliibacteriota</taxon>
    </lineage>
</organism>
<gene>
    <name evidence="3" type="ORF">COV07_00555</name>
</gene>
<dbReference type="InterPro" id="IPR038087">
    <property type="entry name" value="RNAP_delta_N_dom_sf"/>
</dbReference>
<dbReference type="Pfam" id="PF05066">
    <property type="entry name" value="HARE-HTH"/>
    <property type="match status" value="1"/>
</dbReference>
<dbReference type="SUPFAM" id="SSF88659">
    <property type="entry name" value="Sigma3 and sigma4 domains of RNA polymerase sigma factors"/>
    <property type="match status" value="1"/>
</dbReference>
<sequence length="353" mass="40711">MTNLRVAYMPKNKLSFSPKKVVKGLMNSLPERSRTVLMQRFGLTEKGVRETLEAIGKKNNITRERVRQIENLALALIRKSRQYSDLTPQLNELAAEMQSFGGIVHEQEFLDSLTKDSDLQNYINFLLVLGDGFTKLKENDEFHHRWTVDEPVARNIEDALRNLYRNLSDEDLITEHELVQKFLDELKQIADKEHDSELALRWLRLAKRLDRNHLGEWGVSDSPNVHARGMRDYAYLVLRKHGSPMHFAEVAKAITKTFAKKAHTATCHNELIKDGRFVLVGRGLYALKNWGYTRGTVRDVIGNVIKQGGALTKEEILSRVMKERYVKENTVLVNLQNSKYFRKDTNGKYALSE</sequence>
<dbReference type="PANTHER" id="PTHR30603">
    <property type="entry name" value="RNA POLYMERASE SIGMA FACTOR RPO"/>
    <property type="match status" value="1"/>
</dbReference>
<dbReference type="Proteomes" id="UP000230833">
    <property type="component" value="Unassembled WGS sequence"/>
</dbReference>
<evidence type="ECO:0000313" key="4">
    <source>
        <dbReference type="Proteomes" id="UP000230833"/>
    </source>
</evidence>
<dbReference type="InterPro" id="IPR013324">
    <property type="entry name" value="RNA_pol_sigma_r3/r4-like"/>
</dbReference>
<dbReference type="PANTHER" id="PTHR30603:SF47">
    <property type="entry name" value="RNA POLYMERASE SIGMA FACTOR SIGD, CHLOROPLASTIC"/>
    <property type="match status" value="1"/>
</dbReference>
<reference evidence="3 4" key="1">
    <citation type="submission" date="2017-09" db="EMBL/GenBank/DDBJ databases">
        <title>Depth-based differentiation of microbial function through sediment-hosted aquifers and enrichment of novel symbionts in the deep terrestrial subsurface.</title>
        <authorList>
            <person name="Probst A.J."/>
            <person name="Ladd B."/>
            <person name="Jarett J.K."/>
            <person name="Geller-Mcgrath D.E."/>
            <person name="Sieber C.M."/>
            <person name="Emerson J.B."/>
            <person name="Anantharaman K."/>
            <person name="Thomas B.C."/>
            <person name="Malmstrom R."/>
            <person name="Stieglmeier M."/>
            <person name="Klingl A."/>
            <person name="Woyke T."/>
            <person name="Ryan C.M."/>
            <person name="Banfield J.F."/>
        </authorList>
    </citation>
    <scope>NUCLEOTIDE SEQUENCE [LARGE SCALE GENOMIC DNA]</scope>
    <source>
        <strain evidence="3">CG10_big_fil_rev_8_21_14_0_10_45_14</strain>
    </source>
</reference>
<dbReference type="InterPro" id="IPR050239">
    <property type="entry name" value="Sigma-70_RNA_pol_init_factors"/>
</dbReference>
<dbReference type="Gene3D" id="1.10.10.10">
    <property type="entry name" value="Winged helix-like DNA-binding domain superfamily/Winged helix DNA-binding domain"/>
    <property type="match status" value="1"/>
</dbReference>
<evidence type="ECO:0000256" key="1">
    <source>
        <dbReference type="ARBA" id="ARBA00023163"/>
    </source>
</evidence>
<dbReference type="PRINTS" id="PR00046">
    <property type="entry name" value="SIGMA70FCT"/>
</dbReference>
<dbReference type="EMBL" id="PCYL01000005">
    <property type="protein sequence ID" value="PIR47149.1"/>
    <property type="molecule type" value="Genomic_DNA"/>
</dbReference>
<dbReference type="InterPro" id="IPR007759">
    <property type="entry name" value="Asxl_HARE-HTH"/>
</dbReference>
<dbReference type="PROSITE" id="PS51913">
    <property type="entry name" value="HTH_HARE"/>
    <property type="match status" value="1"/>
</dbReference>
<dbReference type="GO" id="GO:0003700">
    <property type="term" value="F:DNA-binding transcription factor activity"/>
    <property type="evidence" value="ECO:0007669"/>
    <property type="project" value="InterPro"/>
</dbReference>
<keyword evidence="1" id="KW-0804">Transcription</keyword>
<dbReference type="GO" id="GO:0006352">
    <property type="term" value="P:DNA-templated transcription initiation"/>
    <property type="evidence" value="ECO:0007669"/>
    <property type="project" value="InterPro"/>
</dbReference>
<feature type="domain" description="HTH HARE-type" evidence="2">
    <location>
        <begin position="228"/>
        <end position="290"/>
    </location>
</feature>
<dbReference type="AlphaFoldDB" id="A0A2H0RKU1"/>
<comment type="caution">
    <text evidence="3">The sequence shown here is derived from an EMBL/GenBank/DDBJ whole genome shotgun (WGS) entry which is preliminary data.</text>
</comment>
<dbReference type="InterPro" id="IPR000943">
    <property type="entry name" value="RNA_pol_sigma70"/>
</dbReference>
<accession>A0A2H0RKU1</accession>
<dbReference type="Pfam" id="PF04545">
    <property type="entry name" value="Sigma70_r4"/>
    <property type="match status" value="1"/>
</dbReference>
<protein>
    <recommendedName>
        <fullName evidence="2">HTH HARE-type domain-containing protein</fullName>
    </recommendedName>
</protein>
<dbReference type="Gene3D" id="1.10.10.1250">
    <property type="entry name" value="RNA polymerase, subunit delta, N-terminal domain"/>
    <property type="match status" value="1"/>
</dbReference>
<evidence type="ECO:0000259" key="2">
    <source>
        <dbReference type="PROSITE" id="PS51913"/>
    </source>
</evidence>
<dbReference type="CDD" id="cd06171">
    <property type="entry name" value="Sigma70_r4"/>
    <property type="match status" value="1"/>
</dbReference>
<evidence type="ECO:0000313" key="3">
    <source>
        <dbReference type="EMBL" id="PIR47149.1"/>
    </source>
</evidence>
<dbReference type="InterPro" id="IPR036388">
    <property type="entry name" value="WH-like_DNA-bd_sf"/>
</dbReference>